<reference evidence="1 2" key="1">
    <citation type="submission" date="2018-06" db="EMBL/GenBank/DDBJ databases">
        <authorList>
            <consortium name="Pathogen Informatics"/>
            <person name="Doyle S."/>
        </authorList>
    </citation>
    <scope>NUCLEOTIDE SEQUENCE [LARGE SCALE GENOMIC DNA]</scope>
    <source>
        <strain evidence="1 2">NCTC12195</strain>
    </source>
</reference>
<proteinExistence type="predicted"/>
<evidence type="ECO:0000313" key="1">
    <source>
        <dbReference type="EMBL" id="SUM33836.1"/>
    </source>
</evidence>
<sequence>MNQPKFIQYWTQKINETLTQIPSTEHEDTVLVVSAHSLPKGLIERNNDPYPQELHHTAELLHNIQILYMLLKVGNLKVILEHLG</sequence>
<gene>
    <name evidence="1" type="primary">hemH_2</name>
    <name evidence="1" type="ORF">NCTC12195_03313</name>
</gene>
<dbReference type="PROSITE" id="PS00534">
    <property type="entry name" value="FERROCHELATASE"/>
    <property type="match status" value="1"/>
</dbReference>
<dbReference type="InterPro" id="IPR019772">
    <property type="entry name" value="Ferrochelatase_AS"/>
</dbReference>
<dbReference type="Pfam" id="PF00762">
    <property type="entry name" value="Ferrochelatase"/>
    <property type="match status" value="1"/>
</dbReference>
<dbReference type="STRING" id="1293.SH09_12840"/>
<protein>
    <submittedName>
        <fullName evidence="1">Ferrochelatase</fullName>
        <ecNumber evidence="1">4.99.1.1</ecNumber>
    </submittedName>
</protein>
<dbReference type="EC" id="4.99.1.1" evidence="1"/>
<dbReference type="GO" id="GO:0006783">
    <property type="term" value="P:heme biosynthetic process"/>
    <property type="evidence" value="ECO:0007669"/>
    <property type="project" value="InterPro"/>
</dbReference>
<dbReference type="EMBL" id="UHDK01000001">
    <property type="protein sequence ID" value="SUM33836.1"/>
    <property type="molecule type" value="Genomic_DNA"/>
</dbReference>
<dbReference type="Gene3D" id="3.40.50.1400">
    <property type="match status" value="1"/>
</dbReference>
<dbReference type="SUPFAM" id="SSF53800">
    <property type="entry name" value="Chelatase"/>
    <property type="match status" value="1"/>
</dbReference>
<evidence type="ECO:0000313" key="2">
    <source>
        <dbReference type="Proteomes" id="UP000255277"/>
    </source>
</evidence>
<accession>A0A380FKH4</accession>
<dbReference type="GO" id="GO:0004325">
    <property type="term" value="F:ferrochelatase activity"/>
    <property type="evidence" value="ECO:0007669"/>
    <property type="project" value="InterPro"/>
</dbReference>
<dbReference type="Proteomes" id="UP000255277">
    <property type="component" value="Unassembled WGS sequence"/>
</dbReference>
<name>A0A380FKH4_STAGA</name>
<dbReference type="AlphaFoldDB" id="A0A380FKH4"/>
<dbReference type="InterPro" id="IPR001015">
    <property type="entry name" value="Ferrochelatase"/>
</dbReference>
<organism evidence="1 2">
    <name type="scientific">Staphylococcus gallinarum</name>
    <dbReference type="NCBI Taxonomy" id="1293"/>
    <lineage>
        <taxon>Bacteria</taxon>
        <taxon>Bacillati</taxon>
        <taxon>Bacillota</taxon>
        <taxon>Bacilli</taxon>
        <taxon>Bacillales</taxon>
        <taxon>Staphylococcaceae</taxon>
        <taxon>Staphylococcus</taxon>
    </lineage>
</organism>
<keyword evidence="1" id="KW-0456">Lyase</keyword>